<dbReference type="InterPro" id="IPR043519">
    <property type="entry name" value="NT_sf"/>
</dbReference>
<dbReference type="AlphaFoldDB" id="A0A2A9HEI8"/>
<evidence type="ECO:0000256" key="1">
    <source>
        <dbReference type="ARBA" id="ARBA00001946"/>
    </source>
</evidence>
<reference evidence="11 12" key="1">
    <citation type="submission" date="2017-09" db="EMBL/GenBank/DDBJ databases">
        <title>Sequencing the genomes of two abundant thermophiles in Great Basin hot springs: Thermocrinis jamiesonii and novel Chloroflexi Thermoflexus hugenholtzii.</title>
        <authorList>
            <person name="Hedlund B."/>
        </authorList>
    </citation>
    <scope>NUCLEOTIDE SEQUENCE [LARGE SCALE GENOMIC DNA]</scope>
    <source>
        <strain evidence="11 12">G233</strain>
    </source>
</reference>
<keyword evidence="4" id="KW-0548">Nucleotidyltransferase</keyword>
<evidence type="ECO:0000256" key="5">
    <source>
        <dbReference type="ARBA" id="ARBA00022723"/>
    </source>
</evidence>
<comment type="caution">
    <text evidence="11">The sequence shown here is derived from an EMBL/GenBank/DDBJ whole genome shotgun (WGS) entry which is preliminary data.</text>
</comment>
<organism evidence="11 12">
    <name type="scientific">Tepidiforma thermophila (strain KCTC 52669 / CGMCC 1.13589 / G233)</name>
    <dbReference type="NCBI Taxonomy" id="2761530"/>
    <lineage>
        <taxon>Bacteria</taxon>
        <taxon>Bacillati</taxon>
        <taxon>Chloroflexota</taxon>
        <taxon>Tepidiformia</taxon>
        <taxon>Tepidiformales</taxon>
        <taxon>Tepidiformaceae</taxon>
        <taxon>Tepidiforma</taxon>
    </lineage>
</organism>
<evidence type="ECO:0000256" key="4">
    <source>
        <dbReference type="ARBA" id="ARBA00022695"/>
    </source>
</evidence>
<dbReference type="Pfam" id="PF01909">
    <property type="entry name" value="NTP_transf_2"/>
    <property type="match status" value="1"/>
</dbReference>
<keyword evidence="3" id="KW-0808">Transferase</keyword>
<sequence length="96" mass="10754">MSGADPISEKREAILRLCARYGARNPRLFGSRARGEADEQSDIDLLVELEPGRTLLDLGGLQYELEQLLGRPVDVVTERGLKARLRERVLREAVPL</sequence>
<dbReference type="SUPFAM" id="SSF81301">
    <property type="entry name" value="Nucleotidyltransferase"/>
    <property type="match status" value="1"/>
</dbReference>
<dbReference type="RefSeq" id="WP_098503013.1">
    <property type="nucleotide sequence ID" value="NZ_PDJQ01000001.1"/>
</dbReference>
<evidence type="ECO:0000256" key="9">
    <source>
        <dbReference type="ARBA" id="ARBA00038276"/>
    </source>
</evidence>
<evidence type="ECO:0000256" key="7">
    <source>
        <dbReference type="ARBA" id="ARBA00022840"/>
    </source>
</evidence>
<dbReference type="EMBL" id="PDJQ01000001">
    <property type="protein sequence ID" value="PFG73561.1"/>
    <property type="molecule type" value="Genomic_DNA"/>
</dbReference>
<feature type="domain" description="Polymerase nucleotidyl transferase" evidence="10">
    <location>
        <begin position="15"/>
        <end position="93"/>
    </location>
</feature>
<evidence type="ECO:0000256" key="6">
    <source>
        <dbReference type="ARBA" id="ARBA00022741"/>
    </source>
</evidence>
<dbReference type="GO" id="GO:0016779">
    <property type="term" value="F:nucleotidyltransferase activity"/>
    <property type="evidence" value="ECO:0007669"/>
    <property type="project" value="UniProtKB-KW"/>
</dbReference>
<dbReference type="PANTHER" id="PTHR33571">
    <property type="entry name" value="SSL8005 PROTEIN"/>
    <property type="match status" value="1"/>
</dbReference>
<keyword evidence="2" id="KW-1277">Toxin-antitoxin system</keyword>
<evidence type="ECO:0000313" key="11">
    <source>
        <dbReference type="EMBL" id="PFG73561.1"/>
    </source>
</evidence>
<evidence type="ECO:0000256" key="3">
    <source>
        <dbReference type="ARBA" id="ARBA00022679"/>
    </source>
</evidence>
<gene>
    <name evidence="11" type="ORF">A9A59_0761</name>
</gene>
<dbReference type="Proteomes" id="UP000223071">
    <property type="component" value="Unassembled WGS sequence"/>
</dbReference>
<evidence type="ECO:0000256" key="8">
    <source>
        <dbReference type="ARBA" id="ARBA00022842"/>
    </source>
</evidence>
<dbReference type="InterPro" id="IPR052038">
    <property type="entry name" value="Type-VII_TA_antitoxin"/>
</dbReference>
<proteinExistence type="inferred from homology"/>
<keyword evidence="8" id="KW-0460">Magnesium</keyword>
<evidence type="ECO:0000259" key="10">
    <source>
        <dbReference type="Pfam" id="PF01909"/>
    </source>
</evidence>
<dbReference type="Gene3D" id="3.30.460.10">
    <property type="entry name" value="Beta Polymerase, domain 2"/>
    <property type="match status" value="1"/>
</dbReference>
<keyword evidence="5" id="KW-0479">Metal-binding</keyword>
<evidence type="ECO:0000256" key="2">
    <source>
        <dbReference type="ARBA" id="ARBA00022649"/>
    </source>
</evidence>
<keyword evidence="12" id="KW-1185">Reference proteome</keyword>
<dbReference type="GO" id="GO:0005524">
    <property type="term" value="F:ATP binding"/>
    <property type="evidence" value="ECO:0007669"/>
    <property type="project" value="UniProtKB-KW"/>
</dbReference>
<comment type="similarity">
    <text evidence="9">Belongs to the MntA antitoxin family.</text>
</comment>
<keyword evidence="7" id="KW-0067">ATP-binding</keyword>
<dbReference type="GO" id="GO:0046872">
    <property type="term" value="F:metal ion binding"/>
    <property type="evidence" value="ECO:0007669"/>
    <property type="project" value="UniProtKB-KW"/>
</dbReference>
<protein>
    <recommendedName>
        <fullName evidence="10">Polymerase nucleotidyl transferase domain-containing protein</fullName>
    </recommendedName>
</protein>
<evidence type="ECO:0000313" key="12">
    <source>
        <dbReference type="Proteomes" id="UP000223071"/>
    </source>
</evidence>
<dbReference type="InterPro" id="IPR002934">
    <property type="entry name" value="Polymerase_NTP_transf_dom"/>
</dbReference>
<dbReference type="PANTHER" id="PTHR33571:SF12">
    <property type="entry name" value="BSL3053 PROTEIN"/>
    <property type="match status" value="1"/>
</dbReference>
<keyword evidence="6" id="KW-0547">Nucleotide-binding</keyword>
<name>A0A2A9HEI8_TEPT2</name>
<comment type="cofactor">
    <cofactor evidence="1">
        <name>Mg(2+)</name>
        <dbReference type="ChEBI" id="CHEBI:18420"/>
    </cofactor>
</comment>
<dbReference type="CDD" id="cd05403">
    <property type="entry name" value="NT_KNTase_like"/>
    <property type="match status" value="1"/>
</dbReference>
<accession>A0A2A9HEI8</accession>